<evidence type="ECO:0000256" key="1">
    <source>
        <dbReference type="ARBA" id="ARBA00008520"/>
    </source>
</evidence>
<evidence type="ECO:0000256" key="3">
    <source>
        <dbReference type="SAM" id="SignalP"/>
    </source>
</evidence>
<dbReference type="EMBL" id="LT629742">
    <property type="protein sequence ID" value="SDR83040.1"/>
    <property type="molecule type" value="Genomic_DNA"/>
</dbReference>
<feature type="signal peptide" evidence="3">
    <location>
        <begin position="1"/>
        <end position="22"/>
    </location>
</feature>
<protein>
    <submittedName>
        <fullName evidence="4">Carbohydrate ABC transporter substrate-binding protein, CUT1 family</fullName>
    </submittedName>
</protein>
<name>A0A1H1M8P0_9MICO</name>
<keyword evidence="3" id="KW-0732">Signal</keyword>
<dbReference type="InterPro" id="IPR006059">
    <property type="entry name" value="SBP"/>
</dbReference>
<dbReference type="STRING" id="412690.SAMN04489834_0337"/>
<dbReference type="Pfam" id="PF01547">
    <property type="entry name" value="SBP_bac_1"/>
    <property type="match status" value="1"/>
</dbReference>
<dbReference type="InterPro" id="IPR050490">
    <property type="entry name" value="Bact_solute-bd_prot1"/>
</dbReference>
<accession>A0A1H1M8P0</accession>
<organism evidence="4 5">
    <name type="scientific">Microterricola viridarii</name>
    <dbReference type="NCBI Taxonomy" id="412690"/>
    <lineage>
        <taxon>Bacteria</taxon>
        <taxon>Bacillati</taxon>
        <taxon>Actinomycetota</taxon>
        <taxon>Actinomycetes</taxon>
        <taxon>Micrococcales</taxon>
        <taxon>Microbacteriaceae</taxon>
        <taxon>Microterricola</taxon>
    </lineage>
</organism>
<dbReference type="PANTHER" id="PTHR43649">
    <property type="entry name" value="ARABINOSE-BINDING PROTEIN-RELATED"/>
    <property type="match status" value="1"/>
</dbReference>
<evidence type="ECO:0000313" key="5">
    <source>
        <dbReference type="Proteomes" id="UP000181956"/>
    </source>
</evidence>
<dbReference type="Proteomes" id="UP000181956">
    <property type="component" value="Chromosome I"/>
</dbReference>
<sequence length="434" mass="45254">MSRHMSRNAALAPILAGAGALALVLTGCAGGAGNAAAPTAFTYLINSENTMIPGQITALSEDQCKAENTALPLKVETVPQTNLDQKLQLLAGQNALPAMYAAGNAPALTKTLDESGNVVDFEVALAEIGALDDIEPAAISTIKSLYGGKFNVLPYQYNIEGIWYNKQVFADAGVDVPATWSELVAASAAIAKTGVTPFSASGEQGWPLTRLVGDYLFRDLGADALQKVADGDAKLTDPEYVAAAQAIADLGTAGYFGQGVGSIDYDTAASQFLNGKAAMFYMGSWILESMNDPERNKIGADNVGFMPFPAVEGGKGSIDEYPANVGLPSTMSAKVYDDKVADWLGCIAENYGSAALKDQGTISGFKANSEVSGIDPLTQVVQTTISESTSSVLWFEALFSTKATTTSQTNAAQLVSGAISAEEFMKLVQADLDS</sequence>
<dbReference type="Gene3D" id="3.40.190.10">
    <property type="entry name" value="Periplasmic binding protein-like II"/>
    <property type="match status" value="2"/>
</dbReference>
<evidence type="ECO:0000256" key="2">
    <source>
        <dbReference type="ARBA" id="ARBA00022448"/>
    </source>
</evidence>
<gene>
    <name evidence="4" type="ORF">SAMN04489834_0337</name>
</gene>
<dbReference type="PROSITE" id="PS51257">
    <property type="entry name" value="PROKAR_LIPOPROTEIN"/>
    <property type="match status" value="1"/>
</dbReference>
<comment type="similarity">
    <text evidence="1">Belongs to the bacterial solute-binding protein 1 family.</text>
</comment>
<dbReference type="RefSeq" id="WP_083362496.1">
    <property type="nucleotide sequence ID" value="NZ_LT629742.1"/>
</dbReference>
<keyword evidence="2" id="KW-0813">Transport</keyword>
<dbReference type="SUPFAM" id="SSF53850">
    <property type="entry name" value="Periplasmic binding protein-like II"/>
    <property type="match status" value="1"/>
</dbReference>
<feature type="chain" id="PRO_5039098819" evidence="3">
    <location>
        <begin position="23"/>
        <end position="434"/>
    </location>
</feature>
<keyword evidence="5" id="KW-1185">Reference proteome</keyword>
<evidence type="ECO:0000313" key="4">
    <source>
        <dbReference type="EMBL" id="SDR83040.1"/>
    </source>
</evidence>
<dbReference type="PANTHER" id="PTHR43649:SF29">
    <property type="entry name" value="OSMOPROTECTIVE COMPOUNDS-BINDING PROTEIN GGTB"/>
    <property type="match status" value="1"/>
</dbReference>
<dbReference type="AlphaFoldDB" id="A0A1H1M8P0"/>
<proteinExistence type="inferred from homology"/>
<reference evidence="5" key="1">
    <citation type="submission" date="2016-10" db="EMBL/GenBank/DDBJ databases">
        <authorList>
            <person name="Varghese N."/>
            <person name="Submissions S."/>
        </authorList>
    </citation>
    <scope>NUCLEOTIDE SEQUENCE [LARGE SCALE GENOMIC DNA]</scope>
    <source>
        <strain evidence="5">DSM 21772</strain>
    </source>
</reference>